<feature type="region of interest" description="Disordered" evidence="1">
    <location>
        <begin position="1"/>
        <end position="73"/>
    </location>
</feature>
<dbReference type="EMBL" id="CAWUPB010001180">
    <property type="protein sequence ID" value="CAK7350045.1"/>
    <property type="molecule type" value="Genomic_DNA"/>
</dbReference>
<keyword evidence="3" id="KW-1185">Reference proteome</keyword>
<feature type="compositionally biased region" description="Pro residues" evidence="1">
    <location>
        <begin position="20"/>
        <end position="36"/>
    </location>
</feature>
<evidence type="ECO:0000313" key="2">
    <source>
        <dbReference type="EMBL" id="CAK7350045.1"/>
    </source>
</evidence>
<sequence>MPISPFTFGEASSSPSGLDYPPPPASRGTTPSPPPSTSGASAALARNVQFDPMSSKATVGSGSGIQLEAKPKPSLGRMLNVDRMLLLILDRTHKSSLDGLDGPHTGTIHQRDITKGSDGLATCNETGVDMATMVIELNSYPMGLRMAPKGRPLEAKPQC</sequence>
<protein>
    <submittedName>
        <fullName evidence="2">Uncharacterized protein</fullName>
    </submittedName>
</protein>
<organism evidence="2 3">
    <name type="scientific">Dovyalis caffra</name>
    <dbReference type="NCBI Taxonomy" id="77055"/>
    <lineage>
        <taxon>Eukaryota</taxon>
        <taxon>Viridiplantae</taxon>
        <taxon>Streptophyta</taxon>
        <taxon>Embryophyta</taxon>
        <taxon>Tracheophyta</taxon>
        <taxon>Spermatophyta</taxon>
        <taxon>Magnoliopsida</taxon>
        <taxon>eudicotyledons</taxon>
        <taxon>Gunneridae</taxon>
        <taxon>Pentapetalae</taxon>
        <taxon>rosids</taxon>
        <taxon>fabids</taxon>
        <taxon>Malpighiales</taxon>
        <taxon>Salicaceae</taxon>
        <taxon>Flacourtieae</taxon>
        <taxon>Dovyalis</taxon>
    </lineage>
</organism>
<dbReference type="AlphaFoldDB" id="A0AAV1SHV5"/>
<gene>
    <name evidence="2" type="ORF">DCAF_LOCUS22769</name>
</gene>
<proteinExistence type="predicted"/>
<name>A0AAV1SHV5_9ROSI</name>
<comment type="caution">
    <text evidence="2">The sequence shown here is derived from an EMBL/GenBank/DDBJ whole genome shotgun (WGS) entry which is preliminary data.</text>
</comment>
<accession>A0AAV1SHV5</accession>
<reference evidence="2 3" key="1">
    <citation type="submission" date="2024-01" db="EMBL/GenBank/DDBJ databases">
        <authorList>
            <person name="Waweru B."/>
        </authorList>
    </citation>
    <scope>NUCLEOTIDE SEQUENCE [LARGE SCALE GENOMIC DNA]</scope>
</reference>
<evidence type="ECO:0000256" key="1">
    <source>
        <dbReference type="SAM" id="MobiDB-lite"/>
    </source>
</evidence>
<evidence type="ECO:0000313" key="3">
    <source>
        <dbReference type="Proteomes" id="UP001314170"/>
    </source>
</evidence>
<dbReference type="Proteomes" id="UP001314170">
    <property type="component" value="Unassembled WGS sequence"/>
</dbReference>